<dbReference type="GO" id="GO:0000049">
    <property type="term" value="F:tRNA binding"/>
    <property type="evidence" value="ECO:0007669"/>
    <property type="project" value="InterPro"/>
</dbReference>
<evidence type="ECO:0000256" key="1">
    <source>
        <dbReference type="ARBA" id="ARBA00002663"/>
    </source>
</evidence>
<dbReference type="PROSITE" id="PS00648">
    <property type="entry name" value="RIBONUCLEASE_P"/>
    <property type="match status" value="1"/>
</dbReference>
<name>A0AAU0F273_9FLAO</name>
<evidence type="ECO:0000313" key="7">
    <source>
        <dbReference type="EMBL" id="WOC51702.1"/>
    </source>
</evidence>
<keyword evidence="5" id="KW-0378">Hydrolase</keyword>
<evidence type="ECO:0000256" key="5">
    <source>
        <dbReference type="ARBA" id="ARBA00022801"/>
    </source>
</evidence>
<keyword evidence="2" id="KW-0819">tRNA processing</keyword>
<keyword evidence="8" id="KW-1185">Reference proteome</keyword>
<dbReference type="Pfam" id="PF00825">
    <property type="entry name" value="Ribonuclease_P"/>
    <property type="match status" value="1"/>
</dbReference>
<dbReference type="AlphaFoldDB" id="A0AAU0F273"/>
<keyword evidence="3" id="KW-0540">Nuclease</keyword>
<gene>
    <name evidence="7" type="primary">rnpA</name>
    <name evidence="7" type="ORF">BPO_1055</name>
</gene>
<dbReference type="EMBL" id="CP136426">
    <property type="protein sequence ID" value="WOC51702.1"/>
    <property type="molecule type" value="Genomic_DNA"/>
</dbReference>
<keyword evidence="6" id="KW-0694">RNA-binding</keyword>
<evidence type="ECO:0000256" key="3">
    <source>
        <dbReference type="ARBA" id="ARBA00022722"/>
    </source>
</evidence>
<evidence type="ECO:0000313" key="8">
    <source>
        <dbReference type="Proteomes" id="UP001432059"/>
    </source>
</evidence>
<accession>A0AAU0F273</accession>
<dbReference type="Gene3D" id="3.30.230.10">
    <property type="match status" value="1"/>
</dbReference>
<evidence type="ECO:0000256" key="4">
    <source>
        <dbReference type="ARBA" id="ARBA00022759"/>
    </source>
</evidence>
<dbReference type="GO" id="GO:0008033">
    <property type="term" value="P:tRNA processing"/>
    <property type="evidence" value="ECO:0007669"/>
    <property type="project" value="UniProtKB-KW"/>
</dbReference>
<dbReference type="InterPro" id="IPR014721">
    <property type="entry name" value="Ribsml_uS5_D2-typ_fold_subgr"/>
</dbReference>
<comment type="function">
    <text evidence="1">RNaseP catalyzes the removal of the 5'-leader sequence from pre-tRNA to produce the mature 5'-terminus. It can also cleave other RNA substrates such as 4.5S RNA. The protein component plays an auxiliary but essential role in vivo by binding to the 5'-leader sequence and broadening the substrate specificity of the ribozyme.</text>
</comment>
<keyword evidence="4" id="KW-0255">Endonuclease</keyword>
<dbReference type="SUPFAM" id="SSF54211">
    <property type="entry name" value="Ribosomal protein S5 domain 2-like"/>
    <property type="match status" value="1"/>
</dbReference>
<evidence type="ECO:0000256" key="6">
    <source>
        <dbReference type="ARBA" id="ARBA00022884"/>
    </source>
</evidence>
<dbReference type="KEGG" id="bpor:BPO_1055"/>
<dbReference type="InterPro" id="IPR020539">
    <property type="entry name" value="RNase_P_CS"/>
</dbReference>
<proteinExistence type="predicted"/>
<dbReference type="GO" id="GO:0004526">
    <property type="term" value="F:ribonuclease P activity"/>
    <property type="evidence" value="ECO:0007669"/>
    <property type="project" value="InterPro"/>
</dbReference>
<dbReference type="InterPro" id="IPR020568">
    <property type="entry name" value="Ribosomal_Su5_D2-typ_SF"/>
</dbReference>
<evidence type="ECO:0000256" key="2">
    <source>
        <dbReference type="ARBA" id="ARBA00022694"/>
    </source>
</evidence>
<sequence length="71" mass="8595">MSVSKKFFKKATDRNRIKRLLREVYRLNKSAFVEKFGETSVSMLFWTSKELPHHYQEVEKDFLKLIKGERN</sequence>
<dbReference type="InterPro" id="IPR000100">
    <property type="entry name" value="RNase_P"/>
</dbReference>
<organism evidence="7 8">
    <name type="scientific">Bergeyella porcorum</name>
    <dbReference type="NCBI Taxonomy" id="1735111"/>
    <lineage>
        <taxon>Bacteria</taxon>
        <taxon>Pseudomonadati</taxon>
        <taxon>Bacteroidota</taxon>
        <taxon>Flavobacteriia</taxon>
        <taxon>Flavobacteriales</taxon>
        <taxon>Weeksellaceae</taxon>
        <taxon>Bergeyella</taxon>
    </lineage>
</organism>
<dbReference type="Proteomes" id="UP001432059">
    <property type="component" value="Chromosome"/>
</dbReference>
<protein>
    <submittedName>
        <fullName evidence="7">Ribonuclease P protein component</fullName>
    </submittedName>
</protein>
<reference evidence="7" key="1">
    <citation type="submission" date="2023-10" db="EMBL/GenBank/DDBJ databases">
        <title>Characterization and whole genome sequencing of a novel strain of Bergeyella porcorum QD2021 isolated from pig.</title>
        <authorList>
            <person name="Liu G."/>
            <person name="Chen C."/>
            <person name="Han X."/>
        </authorList>
    </citation>
    <scope>NUCLEOTIDE SEQUENCE</scope>
    <source>
        <strain evidence="7">QD2021</strain>
    </source>
</reference>